<comment type="function">
    <text evidence="2">Catalyzes the reduction of dTDP-6-deoxy-L-lyxo-4-hexulose to yield dTDP-L-rhamnose.</text>
</comment>
<feature type="domain" description="RmlD-like substrate binding" evidence="3">
    <location>
        <begin position="23"/>
        <end position="294"/>
    </location>
</feature>
<comment type="caution">
    <text evidence="4">The sequence shown here is derived from an EMBL/GenBank/DDBJ whole genome shotgun (WGS) entry which is preliminary data.</text>
</comment>
<dbReference type="SUPFAM" id="SSF51735">
    <property type="entry name" value="NAD(P)-binding Rossmann-fold domains"/>
    <property type="match status" value="1"/>
</dbReference>
<evidence type="ECO:0000256" key="1">
    <source>
        <dbReference type="ARBA" id="ARBA00010944"/>
    </source>
</evidence>
<dbReference type="OrthoDB" id="9803892at2"/>
<dbReference type="Proteomes" id="UP000237966">
    <property type="component" value="Unassembled WGS sequence"/>
</dbReference>
<reference evidence="4 5" key="1">
    <citation type="submission" date="2018-02" db="EMBL/GenBank/DDBJ databases">
        <title>Bacteriophage NCPPB3778 and a type I-E CRISPR drive the evolution of the US Biological Select Agent, Rathayibacter toxicus.</title>
        <authorList>
            <person name="Davis E.W.II."/>
            <person name="Tabima J.F."/>
            <person name="Weisberg A.J."/>
            <person name="Lopes L.D."/>
            <person name="Wiseman M.S."/>
            <person name="Wiseman M.S."/>
            <person name="Pupko T."/>
            <person name="Belcher M.S."/>
            <person name="Sechler A.J."/>
            <person name="Tancos M.A."/>
            <person name="Schroeder B.K."/>
            <person name="Murray T.D."/>
            <person name="Luster D.G."/>
            <person name="Schneider W.L."/>
            <person name="Rogers E."/>
            <person name="Andreote F.D."/>
            <person name="Grunwald N.J."/>
            <person name="Putnam M.L."/>
            <person name="Chang J.H."/>
        </authorList>
    </citation>
    <scope>NUCLEOTIDE SEQUENCE [LARGE SCALE GENOMIC DNA]</scope>
    <source>
        <strain evidence="4 5">FH99</strain>
    </source>
</reference>
<dbReference type="Gene3D" id="3.40.50.720">
    <property type="entry name" value="NAD(P)-binding Rossmann-like Domain"/>
    <property type="match status" value="1"/>
</dbReference>
<evidence type="ECO:0000256" key="2">
    <source>
        <dbReference type="RuleBase" id="RU364082"/>
    </source>
</evidence>
<dbReference type="EMBL" id="PSWU01000013">
    <property type="protein sequence ID" value="PPI13782.1"/>
    <property type="molecule type" value="Genomic_DNA"/>
</dbReference>
<accession>A0A2S5Y4X5</accession>
<evidence type="ECO:0000259" key="3">
    <source>
        <dbReference type="Pfam" id="PF04321"/>
    </source>
</evidence>
<organism evidence="4 5">
    <name type="scientific">Rathayibacter toxicus</name>
    <dbReference type="NCBI Taxonomy" id="145458"/>
    <lineage>
        <taxon>Bacteria</taxon>
        <taxon>Bacillati</taxon>
        <taxon>Actinomycetota</taxon>
        <taxon>Actinomycetes</taxon>
        <taxon>Micrococcales</taxon>
        <taxon>Microbacteriaceae</taxon>
        <taxon>Rathayibacter</taxon>
    </lineage>
</organism>
<dbReference type="GO" id="GO:0005829">
    <property type="term" value="C:cytosol"/>
    <property type="evidence" value="ECO:0007669"/>
    <property type="project" value="TreeGrafter"/>
</dbReference>
<dbReference type="CDD" id="cd05254">
    <property type="entry name" value="dTDP_HR_like_SDR_e"/>
    <property type="match status" value="1"/>
</dbReference>
<gene>
    <name evidence="4" type="primary">rfbD</name>
    <name evidence="4" type="ORF">C5C51_08660</name>
</gene>
<comment type="pathway">
    <text evidence="2">Carbohydrate biosynthesis; dTDP-L-rhamnose biosynthesis.</text>
</comment>
<name>A0A2S5Y4X5_9MICO</name>
<comment type="similarity">
    <text evidence="1 2">Belongs to the dTDP-4-dehydrorhamnose reductase family.</text>
</comment>
<dbReference type="GO" id="GO:0008831">
    <property type="term" value="F:dTDP-4-dehydrorhamnose reductase activity"/>
    <property type="evidence" value="ECO:0007669"/>
    <property type="project" value="UniProtKB-EC"/>
</dbReference>
<dbReference type="PANTHER" id="PTHR10491">
    <property type="entry name" value="DTDP-4-DEHYDRORHAMNOSE REDUCTASE"/>
    <property type="match status" value="1"/>
</dbReference>
<dbReference type="NCBIfam" id="TIGR01214">
    <property type="entry name" value="rmlD"/>
    <property type="match status" value="1"/>
</dbReference>
<dbReference type="InterPro" id="IPR029903">
    <property type="entry name" value="RmlD-like-bd"/>
</dbReference>
<dbReference type="UniPathway" id="UPA00124"/>
<proteinExistence type="inferred from homology"/>
<dbReference type="PANTHER" id="PTHR10491:SF4">
    <property type="entry name" value="METHIONINE ADENOSYLTRANSFERASE 2 SUBUNIT BETA"/>
    <property type="match status" value="1"/>
</dbReference>
<dbReference type="RefSeq" id="WP_081656740.1">
    <property type="nucleotide sequence ID" value="NZ_CP061743.1"/>
</dbReference>
<dbReference type="InterPro" id="IPR036291">
    <property type="entry name" value="NAD(P)-bd_dom_sf"/>
</dbReference>
<keyword evidence="2" id="KW-0521">NADP</keyword>
<sequence length="301" mass="32040">MTVRFGAPTALARSLRHDGGVTFLITGASGMLGTDLRAALGDRPVTALGRSDLDITDIDAVRTAVAGHDVVINCAAYTRVDDAESDEEQAQQVNAVGAGVLARATAEIGAAMVQISTDYVFDGSATSPYPEDHPRRPVSAYGRTKAEGEERVLAANPDRGSIVRTAWLYGAHGANFARTMVRLADSHETLTVVDDQRGQPTWTGDVAQRIADFIDSGAPAGIYHATNAGETTWYEFARAVFAKAGLDPERIRPTDGSNFVRPAPRPSYSVLGHDGWRRAGLAPLRSWQEALAAAPREAVSP</sequence>
<dbReference type="InterPro" id="IPR005913">
    <property type="entry name" value="dTDP_dehydrorham_reduct"/>
</dbReference>
<keyword evidence="2" id="KW-0560">Oxidoreductase</keyword>
<dbReference type="Pfam" id="PF04321">
    <property type="entry name" value="RmlD_sub_bind"/>
    <property type="match status" value="1"/>
</dbReference>
<protein>
    <recommendedName>
        <fullName evidence="2">dTDP-4-dehydrorhamnose reductase</fullName>
        <ecNumber evidence="2">1.1.1.133</ecNumber>
    </recommendedName>
</protein>
<dbReference type="GO" id="GO:0019305">
    <property type="term" value="P:dTDP-rhamnose biosynthetic process"/>
    <property type="evidence" value="ECO:0007669"/>
    <property type="project" value="UniProtKB-UniPathway"/>
</dbReference>
<evidence type="ECO:0000313" key="5">
    <source>
        <dbReference type="Proteomes" id="UP000237966"/>
    </source>
</evidence>
<dbReference type="EC" id="1.1.1.133" evidence="2"/>
<evidence type="ECO:0000313" key="4">
    <source>
        <dbReference type="EMBL" id="PPI13782.1"/>
    </source>
</evidence>
<dbReference type="Gene3D" id="3.90.25.10">
    <property type="entry name" value="UDP-galactose 4-epimerase, domain 1"/>
    <property type="match status" value="1"/>
</dbReference>
<dbReference type="AlphaFoldDB" id="A0A2S5Y4X5"/>